<gene>
    <name evidence="2" type="ORF">GCM10022257_02100</name>
</gene>
<dbReference type="EMBL" id="BAABAV010000001">
    <property type="protein sequence ID" value="GAA4268109.1"/>
    <property type="molecule type" value="Genomic_DNA"/>
</dbReference>
<dbReference type="InterPro" id="IPR001173">
    <property type="entry name" value="Glyco_trans_2-like"/>
</dbReference>
<dbReference type="PANTHER" id="PTHR22916:SF3">
    <property type="entry name" value="UDP-GLCNAC:BETAGAL BETA-1,3-N-ACETYLGLUCOSAMINYLTRANSFERASE-LIKE PROTEIN 1"/>
    <property type="match status" value="1"/>
</dbReference>
<dbReference type="RefSeq" id="WP_139001907.1">
    <property type="nucleotide sequence ID" value="NZ_BAABAV010000001.1"/>
</dbReference>
<comment type="caution">
    <text evidence="2">The sequence shown here is derived from an EMBL/GenBank/DDBJ whole genome shotgun (WGS) entry which is preliminary data.</text>
</comment>
<sequence length="311" mass="35937">MPFFSVVIPLYNKEDYIEDTLKSVMNQTFTDFEIIIVDDGSTDKSLLKINSFEDLRIKVFHQNNQGASASRNKGIELAKANIIAFLDADDIWLPNHLETLKNLVNDFPNCGLYCSRYQTKLTKRKIIKHSFSDVIADNFRGIIPDFFKASLMHRVAHTSALAIHKNIFAKYGVFDLDISSGQDLDLWVRIGAYSDVAISNEITSIYRFEIPNTLSKTSFLKKNLIDFKKFETLEQTNKSLKQFLDLYRLEYAIHYRMAGSILNSKMLLKEIRSKIPVKSKILLNLHPKLLQLLLKTKHLLKRIGFNFTIYQ</sequence>
<dbReference type="PANTHER" id="PTHR22916">
    <property type="entry name" value="GLYCOSYLTRANSFERASE"/>
    <property type="match status" value="1"/>
</dbReference>
<evidence type="ECO:0000313" key="3">
    <source>
        <dbReference type="Proteomes" id="UP001500027"/>
    </source>
</evidence>
<protein>
    <submittedName>
        <fullName evidence="2">Glycosyltransferase family 2 protein</fullName>
    </submittedName>
</protein>
<proteinExistence type="predicted"/>
<evidence type="ECO:0000259" key="1">
    <source>
        <dbReference type="Pfam" id="PF00535"/>
    </source>
</evidence>
<dbReference type="Pfam" id="PF00535">
    <property type="entry name" value="Glycos_transf_2"/>
    <property type="match status" value="1"/>
</dbReference>
<dbReference type="InterPro" id="IPR029044">
    <property type="entry name" value="Nucleotide-diphossugar_trans"/>
</dbReference>
<keyword evidence="3" id="KW-1185">Reference proteome</keyword>
<dbReference type="Proteomes" id="UP001500027">
    <property type="component" value="Unassembled WGS sequence"/>
</dbReference>
<dbReference type="SUPFAM" id="SSF53448">
    <property type="entry name" value="Nucleotide-diphospho-sugar transferases"/>
    <property type="match status" value="1"/>
</dbReference>
<reference evidence="3" key="1">
    <citation type="journal article" date="2019" name="Int. J. Syst. Evol. Microbiol.">
        <title>The Global Catalogue of Microorganisms (GCM) 10K type strain sequencing project: providing services to taxonomists for standard genome sequencing and annotation.</title>
        <authorList>
            <consortium name="The Broad Institute Genomics Platform"/>
            <consortium name="The Broad Institute Genome Sequencing Center for Infectious Disease"/>
            <person name="Wu L."/>
            <person name="Ma J."/>
        </authorList>
    </citation>
    <scope>NUCLEOTIDE SEQUENCE [LARGE SCALE GENOMIC DNA]</scope>
    <source>
        <strain evidence="3">JCM 17452</strain>
    </source>
</reference>
<evidence type="ECO:0000313" key="2">
    <source>
        <dbReference type="EMBL" id="GAA4268109.1"/>
    </source>
</evidence>
<dbReference type="CDD" id="cd00761">
    <property type="entry name" value="Glyco_tranf_GTA_type"/>
    <property type="match status" value="1"/>
</dbReference>
<name>A0ABP8E816_9FLAO</name>
<dbReference type="Gene3D" id="3.90.550.10">
    <property type="entry name" value="Spore Coat Polysaccharide Biosynthesis Protein SpsA, Chain A"/>
    <property type="match status" value="1"/>
</dbReference>
<accession>A0ABP8E816</accession>
<organism evidence="2 3">
    <name type="scientific">Hyunsoonleella aestuarii</name>
    <dbReference type="NCBI Taxonomy" id="912802"/>
    <lineage>
        <taxon>Bacteria</taxon>
        <taxon>Pseudomonadati</taxon>
        <taxon>Bacteroidota</taxon>
        <taxon>Flavobacteriia</taxon>
        <taxon>Flavobacteriales</taxon>
        <taxon>Flavobacteriaceae</taxon>
    </lineage>
</organism>
<feature type="domain" description="Glycosyltransferase 2-like" evidence="1">
    <location>
        <begin position="5"/>
        <end position="142"/>
    </location>
</feature>